<dbReference type="AlphaFoldDB" id="A0A8B9FXA1"/>
<name>A0A8B9FXA1_9PSIT</name>
<evidence type="ECO:0000313" key="3">
    <source>
        <dbReference type="Proteomes" id="UP000694522"/>
    </source>
</evidence>
<evidence type="ECO:0000313" key="2">
    <source>
        <dbReference type="Ensembl" id="ENSACOP00000016073.1"/>
    </source>
</evidence>
<reference evidence="2" key="2">
    <citation type="submission" date="2025-09" db="UniProtKB">
        <authorList>
            <consortium name="Ensembl"/>
        </authorList>
    </citation>
    <scope>IDENTIFICATION</scope>
</reference>
<keyword evidence="3" id="KW-1185">Reference proteome</keyword>
<sequence length="44" mass="5237">MFLSCQEQLRLYRTWPISQAHRSSATLKKEKNKITSQETARKKN</sequence>
<feature type="region of interest" description="Disordered" evidence="1">
    <location>
        <begin position="22"/>
        <end position="44"/>
    </location>
</feature>
<protein>
    <submittedName>
        <fullName evidence="2">Uncharacterized protein</fullName>
    </submittedName>
</protein>
<organism evidence="2 3">
    <name type="scientific">Amazona collaria</name>
    <name type="common">yellow-billed parrot</name>
    <dbReference type="NCBI Taxonomy" id="241587"/>
    <lineage>
        <taxon>Eukaryota</taxon>
        <taxon>Metazoa</taxon>
        <taxon>Chordata</taxon>
        <taxon>Craniata</taxon>
        <taxon>Vertebrata</taxon>
        <taxon>Euteleostomi</taxon>
        <taxon>Archelosauria</taxon>
        <taxon>Archosauria</taxon>
        <taxon>Dinosauria</taxon>
        <taxon>Saurischia</taxon>
        <taxon>Theropoda</taxon>
        <taxon>Coelurosauria</taxon>
        <taxon>Aves</taxon>
        <taxon>Neognathae</taxon>
        <taxon>Neoaves</taxon>
        <taxon>Telluraves</taxon>
        <taxon>Australaves</taxon>
        <taxon>Psittaciformes</taxon>
        <taxon>Psittacidae</taxon>
        <taxon>Amazona</taxon>
    </lineage>
</organism>
<dbReference type="Proteomes" id="UP000694522">
    <property type="component" value="Unplaced"/>
</dbReference>
<reference evidence="2" key="1">
    <citation type="submission" date="2025-08" db="UniProtKB">
        <authorList>
            <consortium name="Ensembl"/>
        </authorList>
    </citation>
    <scope>IDENTIFICATION</scope>
</reference>
<proteinExistence type="predicted"/>
<dbReference type="Ensembl" id="ENSACOT00000016645.1">
    <property type="protein sequence ID" value="ENSACOP00000016073.1"/>
    <property type="gene ID" value="ENSACOG00000011203.1"/>
</dbReference>
<accession>A0A8B9FXA1</accession>
<feature type="compositionally biased region" description="Basic and acidic residues" evidence="1">
    <location>
        <begin position="27"/>
        <end position="44"/>
    </location>
</feature>
<evidence type="ECO:0000256" key="1">
    <source>
        <dbReference type="SAM" id="MobiDB-lite"/>
    </source>
</evidence>